<evidence type="ECO:0000313" key="1">
    <source>
        <dbReference type="EMBL" id="KAJ4495031.1"/>
    </source>
</evidence>
<gene>
    <name evidence="1" type="ORF">C8J55DRAFT_484694</name>
</gene>
<comment type="caution">
    <text evidence="1">The sequence shown here is derived from an EMBL/GenBank/DDBJ whole genome shotgun (WGS) entry which is preliminary data.</text>
</comment>
<reference evidence="1" key="1">
    <citation type="submission" date="2022-08" db="EMBL/GenBank/DDBJ databases">
        <authorList>
            <consortium name="DOE Joint Genome Institute"/>
            <person name="Min B."/>
            <person name="Riley R."/>
            <person name="Sierra-Patev S."/>
            <person name="Naranjo-Ortiz M."/>
            <person name="Looney B."/>
            <person name="Konkel Z."/>
            <person name="Slot J.C."/>
            <person name="Sakamoto Y."/>
            <person name="Steenwyk J.L."/>
            <person name="Rokas A."/>
            <person name="Carro J."/>
            <person name="Camarero S."/>
            <person name="Ferreira P."/>
            <person name="Molpeceres G."/>
            <person name="Ruiz-Duenas F.J."/>
            <person name="Serrano A."/>
            <person name="Henrissat B."/>
            <person name="Drula E."/>
            <person name="Hughes K.W."/>
            <person name="Mata J.L."/>
            <person name="Ishikawa N.K."/>
            <person name="Vargas-Isla R."/>
            <person name="Ushijima S."/>
            <person name="Smith C.A."/>
            <person name="Ahrendt S."/>
            <person name="Andreopoulos W."/>
            <person name="He G."/>
            <person name="Labutti K."/>
            <person name="Lipzen A."/>
            <person name="Ng V."/>
            <person name="Sandor L."/>
            <person name="Barry K."/>
            <person name="Martinez A.T."/>
            <person name="Xiao Y."/>
            <person name="Gibbons J.G."/>
            <person name="Terashima K."/>
            <person name="Hibbett D.S."/>
            <person name="Grigoriev I.V."/>
        </authorList>
    </citation>
    <scope>NUCLEOTIDE SEQUENCE</scope>
    <source>
        <strain evidence="1">Sp2 HRB7682 ss15</strain>
    </source>
</reference>
<dbReference type="EMBL" id="JANVFS010000002">
    <property type="protein sequence ID" value="KAJ4495031.1"/>
    <property type="molecule type" value="Genomic_DNA"/>
</dbReference>
<organism evidence="1 2">
    <name type="scientific">Lentinula lateritia</name>
    <dbReference type="NCBI Taxonomy" id="40482"/>
    <lineage>
        <taxon>Eukaryota</taxon>
        <taxon>Fungi</taxon>
        <taxon>Dikarya</taxon>
        <taxon>Basidiomycota</taxon>
        <taxon>Agaricomycotina</taxon>
        <taxon>Agaricomycetes</taxon>
        <taxon>Agaricomycetidae</taxon>
        <taxon>Agaricales</taxon>
        <taxon>Marasmiineae</taxon>
        <taxon>Omphalotaceae</taxon>
        <taxon>Lentinula</taxon>
    </lineage>
</organism>
<protein>
    <submittedName>
        <fullName evidence="1">Uncharacterized protein</fullName>
    </submittedName>
</protein>
<proteinExistence type="predicted"/>
<sequence length="198" mass="22318">MTRVGEWDPTITRLQPLFTPQELKNQGTSDLNFPELSSFLTVETMGVNDADQVEPQAMNAPIRYPTNLRSDSLQDNSIQPKKESLSIKGACHQISAMLFNCLLTLRDFLSTNLQLPKVLFNVGTISYLLFSVKLLWKLSVMFNSQPHTVGVGFLVPSAALFTLAQLQRYSRDQVPTQKNIKEIVGLFEITSMFSRLTF</sequence>
<accession>A0A9W9B2X0</accession>
<evidence type="ECO:0000313" key="2">
    <source>
        <dbReference type="Proteomes" id="UP001150238"/>
    </source>
</evidence>
<reference evidence="1" key="2">
    <citation type="journal article" date="2023" name="Proc. Natl. Acad. Sci. U.S.A.">
        <title>A global phylogenomic analysis of the shiitake genus Lentinula.</title>
        <authorList>
            <person name="Sierra-Patev S."/>
            <person name="Min B."/>
            <person name="Naranjo-Ortiz M."/>
            <person name="Looney B."/>
            <person name="Konkel Z."/>
            <person name="Slot J.C."/>
            <person name="Sakamoto Y."/>
            <person name="Steenwyk J.L."/>
            <person name="Rokas A."/>
            <person name="Carro J."/>
            <person name="Camarero S."/>
            <person name="Ferreira P."/>
            <person name="Molpeceres G."/>
            <person name="Ruiz-Duenas F.J."/>
            <person name="Serrano A."/>
            <person name="Henrissat B."/>
            <person name="Drula E."/>
            <person name="Hughes K.W."/>
            <person name="Mata J.L."/>
            <person name="Ishikawa N.K."/>
            <person name="Vargas-Isla R."/>
            <person name="Ushijima S."/>
            <person name="Smith C.A."/>
            <person name="Donoghue J."/>
            <person name="Ahrendt S."/>
            <person name="Andreopoulos W."/>
            <person name="He G."/>
            <person name="LaButti K."/>
            <person name="Lipzen A."/>
            <person name="Ng V."/>
            <person name="Riley R."/>
            <person name="Sandor L."/>
            <person name="Barry K."/>
            <person name="Martinez A.T."/>
            <person name="Xiao Y."/>
            <person name="Gibbons J.G."/>
            <person name="Terashima K."/>
            <person name="Grigoriev I.V."/>
            <person name="Hibbett D."/>
        </authorList>
    </citation>
    <scope>NUCLEOTIDE SEQUENCE</scope>
    <source>
        <strain evidence="1">Sp2 HRB7682 ss15</strain>
    </source>
</reference>
<dbReference type="Proteomes" id="UP001150238">
    <property type="component" value="Unassembled WGS sequence"/>
</dbReference>
<dbReference type="AlphaFoldDB" id="A0A9W9B2X0"/>
<name>A0A9W9B2X0_9AGAR</name>